<feature type="coiled-coil region" evidence="1">
    <location>
        <begin position="274"/>
        <end position="308"/>
    </location>
</feature>
<dbReference type="EMBL" id="HBGR01001173">
    <property type="protein sequence ID" value="CAD9367824.1"/>
    <property type="molecule type" value="Transcribed_RNA"/>
</dbReference>
<feature type="transmembrane region" description="Helical" evidence="3">
    <location>
        <begin position="245"/>
        <end position="264"/>
    </location>
</feature>
<sequence length="558" mass="59261">MAASFSLRLPLRSGSPRLFCRRQHAALRACCYTPDHDVSSGRTKSRRALSAVSVSGGGGGGGSTILVVRKRARIVRRSDSSRSGHRCGCTASSSSSSSAAAAAAAANDGDDHGDYQKKQQQRGGGDSVNRRRIPSLSLTSPLVALTSLIFGFAAASVCFPPTTAMLAGGAAHAAAKSSSTSSEQTTRTAATWKFVDEAKKAAQDAEQKVIDAAAQLKQKTNQHVDTLRSAYLQGWAEGGAKGREVVIVAVVGWIAVAGTFVAIFRRLLRPVSMRSSYERQLANMEAQIDAANAQFQTASQENDASTNRLRSNWAKREAVETIKSSLPPTPVDDVQRGVAASRDDDDDKLDDRNEAVTAYAVASTSPELGVALTTVECVDVASSSWDQSDEEEKSKTPRNDVYDDDEATDDINKESAAVTLPATVGAEEKNTVKNVTLPPPVVVVESDEVEDALVDALSALDALDDEDMRRGLVVAAPSSRPSEFEEKLMKKYASSARITTESPSSSDAGDDESATTTEKKPTANKLAEILDPHYSSFEKCVVAVGLLFASAFRTTNTK</sequence>
<feature type="region of interest" description="Disordered" evidence="2">
    <location>
        <begin position="100"/>
        <end position="132"/>
    </location>
</feature>
<feature type="compositionally biased region" description="Polar residues" evidence="2">
    <location>
        <begin position="496"/>
        <end position="507"/>
    </location>
</feature>
<keyword evidence="3" id="KW-1133">Transmembrane helix</keyword>
<accession>A0A7S2AH28</accession>
<protein>
    <submittedName>
        <fullName evidence="4">Uncharacterized protein</fullName>
    </submittedName>
</protein>
<evidence type="ECO:0000256" key="1">
    <source>
        <dbReference type="SAM" id="Coils"/>
    </source>
</evidence>
<feature type="compositionally biased region" description="Basic and acidic residues" evidence="2">
    <location>
        <begin position="392"/>
        <end position="401"/>
    </location>
</feature>
<reference evidence="4" key="1">
    <citation type="submission" date="2021-01" db="EMBL/GenBank/DDBJ databases">
        <authorList>
            <person name="Corre E."/>
            <person name="Pelletier E."/>
            <person name="Niang G."/>
            <person name="Scheremetjew M."/>
            <person name="Finn R."/>
            <person name="Kale V."/>
            <person name="Holt S."/>
            <person name="Cochrane G."/>
            <person name="Meng A."/>
            <person name="Brown T."/>
            <person name="Cohen L."/>
        </authorList>
    </citation>
    <scope>NUCLEOTIDE SEQUENCE</scope>
    <source>
        <strain evidence="4">RCC733</strain>
    </source>
</reference>
<name>A0A7S2AH28_9CHLO</name>
<keyword evidence="1" id="KW-0175">Coiled coil</keyword>
<feature type="region of interest" description="Disordered" evidence="2">
    <location>
        <begin position="319"/>
        <end position="350"/>
    </location>
</feature>
<dbReference type="AlphaFoldDB" id="A0A7S2AH28"/>
<organism evidence="4">
    <name type="scientific">Pycnococcus provasolii</name>
    <dbReference type="NCBI Taxonomy" id="41880"/>
    <lineage>
        <taxon>Eukaryota</taxon>
        <taxon>Viridiplantae</taxon>
        <taxon>Chlorophyta</taxon>
        <taxon>Pseudoscourfieldiophyceae</taxon>
        <taxon>Pseudoscourfieldiales</taxon>
        <taxon>Pycnococcaceae</taxon>
        <taxon>Pycnococcus</taxon>
    </lineage>
</organism>
<feature type="region of interest" description="Disordered" evidence="2">
    <location>
        <begin position="382"/>
        <end position="410"/>
    </location>
</feature>
<feature type="region of interest" description="Disordered" evidence="2">
    <location>
        <begin position="35"/>
        <end position="58"/>
    </location>
</feature>
<feature type="coiled-coil region" evidence="1">
    <location>
        <begin position="195"/>
        <end position="222"/>
    </location>
</feature>
<evidence type="ECO:0000313" key="4">
    <source>
        <dbReference type="EMBL" id="CAD9367824.1"/>
    </source>
</evidence>
<evidence type="ECO:0000256" key="3">
    <source>
        <dbReference type="SAM" id="Phobius"/>
    </source>
</evidence>
<keyword evidence="3" id="KW-0472">Membrane</keyword>
<gene>
    <name evidence="4" type="ORF">PPRO1471_LOCUS785</name>
</gene>
<evidence type="ECO:0000256" key="2">
    <source>
        <dbReference type="SAM" id="MobiDB-lite"/>
    </source>
</evidence>
<feature type="transmembrane region" description="Helical" evidence="3">
    <location>
        <begin position="136"/>
        <end position="157"/>
    </location>
</feature>
<feature type="region of interest" description="Disordered" evidence="2">
    <location>
        <begin position="495"/>
        <end position="523"/>
    </location>
</feature>
<proteinExistence type="predicted"/>
<keyword evidence="3" id="KW-0812">Transmembrane</keyword>